<dbReference type="Proteomes" id="UP000562464">
    <property type="component" value="Unassembled WGS sequence"/>
</dbReference>
<feature type="transmembrane region" description="Helical" evidence="6">
    <location>
        <begin position="148"/>
        <end position="169"/>
    </location>
</feature>
<dbReference type="InterPro" id="IPR001123">
    <property type="entry name" value="LeuE-type"/>
</dbReference>
<proteinExistence type="predicted"/>
<keyword evidence="8" id="KW-1185">Reference proteome</keyword>
<keyword evidence="4 6" id="KW-1133">Transmembrane helix</keyword>
<evidence type="ECO:0000313" key="7">
    <source>
        <dbReference type="EMBL" id="MBB5888089.1"/>
    </source>
</evidence>
<dbReference type="PANTHER" id="PTHR30086:SF20">
    <property type="entry name" value="ARGININE EXPORTER PROTEIN ARGO-RELATED"/>
    <property type="match status" value="1"/>
</dbReference>
<dbReference type="GO" id="GO:0005886">
    <property type="term" value="C:plasma membrane"/>
    <property type="evidence" value="ECO:0007669"/>
    <property type="project" value="UniProtKB-SubCell"/>
</dbReference>
<feature type="transmembrane region" description="Helical" evidence="6">
    <location>
        <begin position="72"/>
        <end position="90"/>
    </location>
</feature>
<comment type="caution">
    <text evidence="7">The sequence shown here is derived from an EMBL/GenBank/DDBJ whole genome shotgun (WGS) entry which is preliminary data.</text>
</comment>
<dbReference type="GO" id="GO:0015171">
    <property type="term" value="F:amino acid transmembrane transporter activity"/>
    <property type="evidence" value="ECO:0007669"/>
    <property type="project" value="TreeGrafter"/>
</dbReference>
<organism evidence="7 8">
    <name type="scientific">Lactovum miscens</name>
    <dbReference type="NCBI Taxonomy" id="190387"/>
    <lineage>
        <taxon>Bacteria</taxon>
        <taxon>Bacillati</taxon>
        <taxon>Bacillota</taxon>
        <taxon>Bacilli</taxon>
        <taxon>Lactobacillales</taxon>
        <taxon>Streptococcaceae</taxon>
        <taxon>Lactovum</taxon>
    </lineage>
</organism>
<dbReference type="EMBL" id="JACHHV010000014">
    <property type="protein sequence ID" value="MBB5888089.1"/>
    <property type="molecule type" value="Genomic_DNA"/>
</dbReference>
<dbReference type="RefSeq" id="WP_183539814.1">
    <property type="nucleotide sequence ID" value="NZ_DASWOY010000021.1"/>
</dbReference>
<evidence type="ECO:0000313" key="8">
    <source>
        <dbReference type="Proteomes" id="UP000562464"/>
    </source>
</evidence>
<evidence type="ECO:0000256" key="2">
    <source>
        <dbReference type="ARBA" id="ARBA00022475"/>
    </source>
</evidence>
<dbReference type="AlphaFoldDB" id="A0A841C9M1"/>
<evidence type="ECO:0000256" key="5">
    <source>
        <dbReference type="ARBA" id="ARBA00023136"/>
    </source>
</evidence>
<dbReference type="PANTHER" id="PTHR30086">
    <property type="entry name" value="ARGININE EXPORTER PROTEIN ARGO"/>
    <property type="match status" value="1"/>
</dbReference>
<feature type="transmembrane region" description="Helical" evidence="6">
    <location>
        <begin position="6"/>
        <end position="26"/>
    </location>
</feature>
<gene>
    <name evidence="7" type="ORF">HNQ37_000980</name>
</gene>
<name>A0A841C9M1_9LACT</name>
<sequence>MLIEVFKGMLIGFAVISPIGMQNLYVFNSALSNRLRRALVYAFFLWFSDATFEIVAFYGMGTLISTNSIFKITVMFIGGILLIYIAWGILRGAQQARFTPDLERQQSQTVLNVILSSILLVWANPQALIDGSLMLGALKGTLSNLSSVYFIIGVLIATFIWFYGITILISFLKEKLPKKFLLWVNILSGLIVLVYGIYLLIQVVVFLFS</sequence>
<accession>A0A841C9M1</accession>
<keyword evidence="3 6" id="KW-0812">Transmembrane</keyword>
<keyword evidence="5 6" id="KW-0472">Membrane</keyword>
<protein>
    <submittedName>
        <fullName evidence="7">L-lysine exporter family protein LysE/ArgO</fullName>
    </submittedName>
</protein>
<evidence type="ECO:0000256" key="1">
    <source>
        <dbReference type="ARBA" id="ARBA00004651"/>
    </source>
</evidence>
<dbReference type="Pfam" id="PF01810">
    <property type="entry name" value="LysE"/>
    <property type="match status" value="1"/>
</dbReference>
<evidence type="ECO:0000256" key="3">
    <source>
        <dbReference type="ARBA" id="ARBA00022692"/>
    </source>
</evidence>
<comment type="subcellular location">
    <subcellularLocation>
        <location evidence="1">Cell membrane</location>
        <topology evidence="1">Multi-pass membrane protein</topology>
    </subcellularLocation>
</comment>
<feature type="transmembrane region" description="Helical" evidence="6">
    <location>
        <begin position="38"/>
        <end position="60"/>
    </location>
</feature>
<feature type="transmembrane region" description="Helical" evidence="6">
    <location>
        <begin position="181"/>
        <end position="208"/>
    </location>
</feature>
<evidence type="ECO:0000256" key="6">
    <source>
        <dbReference type="SAM" id="Phobius"/>
    </source>
</evidence>
<reference evidence="7 8" key="1">
    <citation type="submission" date="2020-08" db="EMBL/GenBank/DDBJ databases">
        <title>Genomic Encyclopedia of Type Strains, Phase IV (KMG-IV): sequencing the most valuable type-strain genomes for metagenomic binning, comparative biology and taxonomic classification.</title>
        <authorList>
            <person name="Goeker M."/>
        </authorList>
    </citation>
    <scope>NUCLEOTIDE SEQUENCE [LARGE SCALE GENOMIC DNA]</scope>
    <source>
        <strain evidence="7 8">DSM 14925</strain>
    </source>
</reference>
<evidence type="ECO:0000256" key="4">
    <source>
        <dbReference type="ARBA" id="ARBA00022989"/>
    </source>
</evidence>
<keyword evidence="2" id="KW-1003">Cell membrane</keyword>
<feature type="transmembrane region" description="Helical" evidence="6">
    <location>
        <begin position="110"/>
        <end position="128"/>
    </location>
</feature>